<dbReference type="Proteomes" id="UP000192980">
    <property type="component" value="Unassembled WGS sequence"/>
</dbReference>
<gene>
    <name evidence="1" type="ORF">SAMN05660862_3396</name>
</gene>
<evidence type="ECO:0000313" key="1">
    <source>
        <dbReference type="EMBL" id="SMG47242.1"/>
    </source>
</evidence>
<dbReference type="RefSeq" id="WP_085474084.1">
    <property type="nucleotide sequence ID" value="NZ_FXAU01000007.1"/>
</dbReference>
<dbReference type="OrthoDB" id="5347149at2"/>
<organism evidence="1 2">
    <name type="scientific">Sphingobacterium psychroaquaticum</name>
    <dbReference type="NCBI Taxonomy" id="561061"/>
    <lineage>
        <taxon>Bacteria</taxon>
        <taxon>Pseudomonadati</taxon>
        <taxon>Bacteroidota</taxon>
        <taxon>Sphingobacteriia</taxon>
        <taxon>Sphingobacteriales</taxon>
        <taxon>Sphingobacteriaceae</taxon>
        <taxon>Sphingobacterium</taxon>
    </lineage>
</organism>
<dbReference type="EMBL" id="FXAU01000007">
    <property type="protein sequence ID" value="SMG47242.1"/>
    <property type="molecule type" value="Genomic_DNA"/>
</dbReference>
<dbReference type="AlphaFoldDB" id="A0A1X7L1X5"/>
<accession>A0A1X7L1X5</accession>
<reference evidence="1 2" key="1">
    <citation type="submission" date="2017-04" db="EMBL/GenBank/DDBJ databases">
        <authorList>
            <person name="Afonso C.L."/>
            <person name="Miller P.J."/>
            <person name="Scott M.A."/>
            <person name="Spackman E."/>
            <person name="Goraichik I."/>
            <person name="Dimitrov K.M."/>
            <person name="Suarez D.L."/>
            <person name="Swayne D.E."/>
        </authorList>
    </citation>
    <scope>NUCLEOTIDE SEQUENCE [LARGE SCALE GENOMIC DNA]</scope>
    <source>
        <strain evidence="1 2">DSM 22418</strain>
    </source>
</reference>
<evidence type="ECO:0000313" key="2">
    <source>
        <dbReference type="Proteomes" id="UP000192980"/>
    </source>
</evidence>
<dbReference type="STRING" id="561061.SAMN05660862_3396"/>
<protein>
    <submittedName>
        <fullName evidence="1">Uncharacterized protein</fullName>
    </submittedName>
</protein>
<dbReference type="PROSITE" id="PS51257">
    <property type="entry name" value="PROKAR_LIPOPROTEIN"/>
    <property type="match status" value="1"/>
</dbReference>
<name>A0A1X7L1X5_9SPHI</name>
<sequence length="210" mass="24053">MKTNSLFLGTILLLIIASCGRSQKKTEETKDTTTTVAVTPTQDSLSAEEVITRFTRAYLSQDNEKANALIHPDLGLYIIFRPGVADTYEHVKSLDFKKPVPEHFFYGTFENNYVLSFQKLPEFDCSKDKWTKQGFFCDSTTTPRELSQILDFKKEFEPVTAQETQQIKAIEKDSYRVVLTGGDNLIFHIKKYNGTWYVTVLDRAYGWCDA</sequence>
<keyword evidence="2" id="KW-1185">Reference proteome</keyword>
<proteinExistence type="predicted"/>